<evidence type="ECO:0000313" key="7">
    <source>
        <dbReference type="Proteomes" id="UP001501734"/>
    </source>
</evidence>
<dbReference type="PROSITE" id="PS00356">
    <property type="entry name" value="HTH_LACI_1"/>
    <property type="match status" value="1"/>
</dbReference>
<keyword evidence="2" id="KW-0805">Transcription regulation</keyword>
<evidence type="ECO:0000256" key="4">
    <source>
        <dbReference type="ARBA" id="ARBA00023163"/>
    </source>
</evidence>
<keyword evidence="3 6" id="KW-0238">DNA-binding</keyword>
<feature type="domain" description="HTH lacI-type" evidence="5">
    <location>
        <begin position="3"/>
        <end position="56"/>
    </location>
</feature>
<keyword evidence="4" id="KW-0804">Transcription</keyword>
<dbReference type="Pfam" id="PF13377">
    <property type="entry name" value="Peripla_BP_3"/>
    <property type="match status" value="1"/>
</dbReference>
<dbReference type="PANTHER" id="PTHR30146">
    <property type="entry name" value="LACI-RELATED TRANSCRIPTIONAL REPRESSOR"/>
    <property type="match status" value="1"/>
</dbReference>
<dbReference type="GO" id="GO:0003677">
    <property type="term" value="F:DNA binding"/>
    <property type="evidence" value="ECO:0007669"/>
    <property type="project" value="UniProtKB-KW"/>
</dbReference>
<dbReference type="EMBL" id="BAABDL010000014">
    <property type="protein sequence ID" value="GAA4058740.1"/>
    <property type="molecule type" value="Genomic_DNA"/>
</dbReference>
<evidence type="ECO:0000259" key="5">
    <source>
        <dbReference type="PROSITE" id="PS50932"/>
    </source>
</evidence>
<dbReference type="CDD" id="cd06291">
    <property type="entry name" value="PBP1_Qymf-like"/>
    <property type="match status" value="1"/>
</dbReference>
<dbReference type="InterPro" id="IPR000843">
    <property type="entry name" value="HTH_LacI"/>
</dbReference>
<sequence>MKVTIKDVAKQAGVGIGTVSRVLNNGSVTEKTRAKVEKAIQMLNYKPNTYARGLKSNRTNTIALIIPTIWHPFFSEFVHHIETYLEKNGLKLLLCNAEHNSEKEYEYIQMVKQNKVDGIIGITYSHIEQYISSSLPFVSIDRHFSEEVVYVTADNEAGGILAAQELIKRGCQSICFIGGHQTVVNETKKRRQAFESECKKQNIHYHVLDMREPVTDLDNQLSAFFNKHPEIDGVFAINDTMALDVIHFLNGINKSVPKDIQVIGFDGQRYSEYAPYLVSSIAQPIELMAKTAVELLINLIEHKEVAQRTILPVQFVPGATTLNRE</sequence>
<keyword evidence="1" id="KW-0678">Repressor</keyword>
<dbReference type="Proteomes" id="UP001501734">
    <property type="component" value="Unassembled WGS sequence"/>
</dbReference>
<dbReference type="Gene3D" id="3.40.50.2300">
    <property type="match status" value="2"/>
</dbReference>
<accession>A0ABP7V3E2</accession>
<dbReference type="Pfam" id="PF00356">
    <property type="entry name" value="LacI"/>
    <property type="match status" value="1"/>
</dbReference>
<gene>
    <name evidence="6" type="ORF">GCM10022410_02380</name>
</gene>
<comment type="caution">
    <text evidence="6">The sequence shown here is derived from an EMBL/GenBank/DDBJ whole genome shotgun (WGS) entry which is preliminary data.</text>
</comment>
<dbReference type="InterPro" id="IPR028082">
    <property type="entry name" value="Peripla_BP_I"/>
</dbReference>
<evidence type="ECO:0000313" key="6">
    <source>
        <dbReference type="EMBL" id="GAA4058740.1"/>
    </source>
</evidence>
<proteinExistence type="predicted"/>
<dbReference type="SUPFAM" id="SSF47413">
    <property type="entry name" value="lambda repressor-like DNA-binding domains"/>
    <property type="match status" value="1"/>
</dbReference>
<dbReference type="RefSeq" id="WP_344909591.1">
    <property type="nucleotide sequence ID" value="NZ_BAABDL010000014.1"/>
</dbReference>
<dbReference type="SMART" id="SM00354">
    <property type="entry name" value="HTH_LACI"/>
    <property type="match status" value="1"/>
</dbReference>
<keyword evidence="7" id="KW-1185">Reference proteome</keyword>
<dbReference type="CDD" id="cd01392">
    <property type="entry name" value="HTH_LacI"/>
    <property type="match status" value="1"/>
</dbReference>
<evidence type="ECO:0000256" key="1">
    <source>
        <dbReference type="ARBA" id="ARBA00022491"/>
    </source>
</evidence>
<reference evidence="7" key="1">
    <citation type="journal article" date="2019" name="Int. J. Syst. Evol. Microbiol.">
        <title>The Global Catalogue of Microorganisms (GCM) 10K type strain sequencing project: providing services to taxonomists for standard genome sequencing and annotation.</title>
        <authorList>
            <consortium name="The Broad Institute Genomics Platform"/>
            <consortium name="The Broad Institute Genome Sequencing Center for Infectious Disease"/>
            <person name="Wu L."/>
            <person name="Ma J."/>
        </authorList>
    </citation>
    <scope>NUCLEOTIDE SEQUENCE [LARGE SCALE GENOMIC DNA]</scope>
    <source>
        <strain evidence="7">JCM 17250</strain>
    </source>
</reference>
<evidence type="ECO:0000256" key="3">
    <source>
        <dbReference type="ARBA" id="ARBA00023125"/>
    </source>
</evidence>
<dbReference type="Gene3D" id="1.10.260.40">
    <property type="entry name" value="lambda repressor-like DNA-binding domains"/>
    <property type="match status" value="1"/>
</dbReference>
<protein>
    <submittedName>
        <fullName evidence="6">LacI family DNA-binding transcriptional regulator</fullName>
    </submittedName>
</protein>
<dbReference type="InterPro" id="IPR046335">
    <property type="entry name" value="LacI/GalR-like_sensor"/>
</dbReference>
<organism evidence="6 7">
    <name type="scientific">Amphibacillus indicireducens</name>
    <dbReference type="NCBI Taxonomy" id="1076330"/>
    <lineage>
        <taxon>Bacteria</taxon>
        <taxon>Bacillati</taxon>
        <taxon>Bacillota</taxon>
        <taxon>Bacilli</taxon>
        <taxon>Bacillales</taxon>
        <taxon>Bacillaceae</taxon>
        <taxon>Amphibacillus</taxon>
    </lineage>
</organism>
<dbReference type="InterPro" id="IPR010982">
    <property type="entry name" value="Lambda_DNA-bd_dom_sf"/>
</dbReference>
<evidence type="ECO:0000256" key="2">
    <source>
        <dbReference type="ARBA" id="ARBA00023015"/>
    </source>
</evidence>
<name>A0ABP7V3E2_9BACI</name>
<dbReference type="PROSITE" id="PS50932">
    <property type="entry name" value="HTH_LACI_2"/>
    <property type="match status" value="1"/>
</dbReference>
<dbReference type="PANTHER" id="PTHR30146:SF95">
    <property type="entry name" value="RIBOSE OPERON REPRESSOR"/>
    <property type="match status" value="1"/>
</dbReference>
<dbReference type="PRINTS" id="PR00036">
    <property type="entry name" value="HTHLACI"/>
</dbReference>
<dbReference type="SUPFAM" id="SSF53822">
    <property type="entry name" value="Periplasmic binding protein-like I"/>
    <property type="match status" value="1"/>
</dbReference>